<dbReference type="RefSeq" id="WP_340933628.1">
    <property type="nucleotide sequence ID" value="NZ_CP150496.1"/>
</dbReference>
<keyword evidence="2" id="KW-1185">Reference proteome</keyword>
<name>A0ABZ2TRY3_9FLAO</name>
<evidence type="ECO:0000313" key="2">
    <source>
        <dbReference type="Proteomes" id="UP001491088"/>
    </source>
</evidence>
<dbReference type="InterPro" id="IPR011652">
    <property type="entry name" value="MORN_2"/>
</dbReference>
<accession>A0ABZ2TRY3</accession>
<sequence>MINIKRLFLILCFFSCFLTTERINAQKINQFDANKKRTGVWKKYYPNKRVRYTGQFKNGKEVGVFKFYDIRTSEHPVIIKTFFEDSDSLFVQFYTLKGKIKTEGVLNDRKRVGNWQYFYPDGTLMSEENYKNGKLDGEQLVYYPNGQVTEFATYKNGLLDGVTSKYSSKGVLIEEVTYKEGKPNGLAKYFELNGNLKETGTYKNGVRVGKWEYYLDGELATDLEKKKKSTFTRKKDN</sequence>
<dbReference type="PANTHER" id="PTHR33706:SF1">
    <property type="entry name" value="TPR REPEAT PROTEIN"/>
    <property type="match status" value="1"/>
</dbReference>
<dbReference type="Pfam" id="PF07661">
    <property type="entry name" value="MORN_2"/>
    <property type="match status" value="5"/>
</dbReference>
<dbReference type="EMBL" id="CP150496">
    <property type="protein sequence ID" value="WYW55905.1"/>
    <property type="molecule type" value="Genomic_DNA"/>
</dbReference>
<reference evidence="1 2" key="1">
    <citation type="submission" date="2024-03" db="EMBL/GenBank/DDBJ databases">
        <authorList>
            <person name="Cao K."/>
        </authorList>
    </citation>
    <scope>NUCLEOTIDE SEQUENCE [LARGE SCALE GENOMIC DNA]</scope>
    <source>
        <strain evidence="1 2">MCCC 1K00696</strain>
    </source>
</reference>
<dbReference type="Proteomes" id="UP001491088">
    <property type="component" value="Chromosome"/>
</dbReference>
<protein>
    <submittedName>
        <fullName evidence="1">Toxin-antitoxin system YwqK family antitoxin</fullName>
    </submittedName>
</protein>
<dbReference type="SUPFAM" id="SSF82185">
    <property type="entry name" value="Histone H3 K4-specific methyltransferase SET7/9 N-terminal domain"/>
    <property type="match status" value="1"/>
</dbReference>
<gene>
    <name evidence="1" type="ORF">WG950_01325</name>
</gene>
<evidence type="ECO:0000313" key="1">
    <source>
        <dbReference type="EMBL" id="WYW55905.1"/>
    </source>
</evidence>
<proteinExistence type="predicted"/>
<dbReference type="PANTHER" id="PTHR33706">
    <property type="entry name" value="MORN VARIANT REPEAT PROTEIN"/>
    <property type="match status" value="1"/>
</dbReference>
<dbReference type="Gene3D" id="2.20.110.10">
    <property type="entry name" value="Histone H3 K4-specific methyltransferase SET7/9 N-terminal domain"/>
    <property type="match status" value="3"/>
</dbReference>
<organism evidence="1 2">
    <name type="scientific">Polaribacter marinaquae</name>
    <dbReference type="NCBI Taxonomy" id="1642819"/>
    <lineage>
        <taxon>Bacteria</taxon>
        <taxon>Pseudomonadati</taxon>
        <taxon>Bacteroidota</taxon>
        <taxon>Flavobacteriia</taxon>
        <taxon>Flavobacteriales</taxon>
        <taxon>Flavobacteriaceae</taxon>
    </lineage>
</organism>